<accession>A0A448XB21</accession>
<evidence type="ECO:0000313" key="2">
    <source>
        <dbReference type="EMBL" id="VEL32626.1"/>
    </source>
</evidence>
<feature type="compositionally biased region" description="Basic and acidic residues" evidence="1">
    <location>
        <begin position="1"/>
        <end position="12"/>
    </location>
</feature>
<dbReference type="EMBL" id="CAAALY010244434">
    <property type="protein sequence ID" value="VEL32626.1"/>
    <property type="molecule type" value="Genomic_DNA"/>
</dbReference>
<proteinExistence type="predicted"/>
<comment type="caution">
    <text evidence="2">The sequence shown here is derived from an EMBL/GenBank/DDBJ whole genome shotgun (WGS) entry which is preliminary data.</text>
</comment>
<reference evidence="2" key="1">
    <citation type="submission" date="2018-11" db="EMBL/GenBank/DDBJ databases">
        <authorList>
            <consortium name="Pathogen Informatics"/>
        </authorList>
    </citation>
    <scope>NUCLEOTIDE SEQUENCE</scope>
</reference>
<feature type="region of interest" description="Disordered" evidence="1">
    <location>
        <begin position="1"/>
        <end position="23"/>
    </location>
</feature>
<protein>
    <submittedName>
        <fullName evidence="2">Uncharacterized protein</fullName>
    </submittedName>
</protein>
<dbReference type="AlphaFoldDB" id="A0A448XB21"/>
<keyword evidence="3" id="KW-1185">Reference proteome</keyword>
<name>A0A448XB21_9PLAT</name>
<organism evidence="2 3">
    <name type="scientific">Protopolystoma xenopodis</name>
    <dbReference type="NCBI Taxonomy" id="117903"/>
    <lineage>
        <taxon>Eukaryota</taxon>
        <taxon>Metazoa</taxon>
        <taxon>Spiralia</taxon>
        <taxon>Lophotrochozoa</taxon>
        <taxon>Platyhelminthes</taxon>
        <taxon>Monogenea</taxon>
        <taxon>Polyopisthocotylea</taxon>
        <taxon>Polystomatidea</taxon>
        <taxon>Polystomatidae</taxon>
        <taxon>Protopolystoma</taxon>
    </lineage>
</organism>
<gene>
    <name evidence="2" type="ORF">PXEA_LOCUS26066</name>
</gene>
<evidence type="ECO:0000313" key="3">
    <source>
        <dbReference type="Proteomes" id="UP000784294"/>
    </source>
</evidence>
<sequence>MSRGLRQYERGIKAKRPQYNKNQPSSSRLAFLEIHICPVTQGHSWQCGRVVTILTSHFALSRFDSRWEC</sequence>
<dbReference type="Proteomes" id="UP000784294">
    <property type="component" value="Unassembled WGS sequence"/>
</dbReference>
<evidence type="ECO:0000256" key="1">
    <source>
        <dbReference type="SAM" id="MobiDB-lite"/>
    </source>
</evidence>